<organism evidence="1 2">
    <name type="scientific">Pristionchus fissidentatus</name>
    <dbReference type="NCBI Taxonomy" id="1538716"/>
    <lineage>
        <taxon>Eukaryota</taxon>
        <taxon>Metazoa</taxon>
        <taxon>Ecdysozoa</taxon>
        <taxon>Nematoda</taxon>
        <taxon>Chromadorea</taxon>
        <taxon>Rhabditida</taxon>
        <taxon>Rhabditina</taxon>
        <taxon>Diplogasteromorpha</taxon>
        <taxon>Diplogasteroidea</taxon>
        <taxon>Neodiplogasteridae</taxon>
        <taxon>Pristionchus</taxon>
    </lineage>
</organism>
<reference evidence="1" key="1">
    <citation type="submission" date="2023-10" db="EMBL/GenBank/DDBJ databases">
        <title>Genome assembly of Pristionchus species.</title>
        <authorList>
            <person name="Yoshida K."/>
            <person name="Sommer R.J."/>
        </authorList>
    </citation>
    <scope>NUCLEOTIDE SEQUENCE</scope>
    <source>
        <strain evidence="1">RS5133</strain>
    </source>
</reference>
<feature type="non-terminal residue" evidence="1">
    <location>
        <position position="1"/>
    </location>
</feature>
<accession>A0AAV5V7U3</accession>
<evidence type="ECO:0000313" key="1">
    <source>
        <dbReference type="EMBL" id="GMT15710.1"/>
    </source>
</evidence>
<sequence length="182" mass="19145">GMNVGGVSSATLSCSPFGSFLMIDGTTATANNGCYRKTVLGIEYAYEICNTGDYCDKKCLEPIKPADPINNKVTCKVSSISNGNIIATGIDCQGNYCLYAGTTSSTAIASTLSCYEFDSLTMPDGKKAMANSGCVKTTVDGVEYAYDICNTGDYCDTHCSGSSLSLLLSLLLLPLTLLLKSY</sequence>
<comment type="caution">
    <text evidence="1">The sequence shown here is derived from an EMBL/GenBank/DDBJ whole genome shotgun (WGS) entry which is preliminary data.</text>
</comment>
<evidence type="ECO:0000313" key="2">
    <source>
        <dbReference type="Proteomes" id="UP001432322"/>
    </source>
</evidence>
<dbReference type="Proteomes" id="UP001432322">
    <property type="component" value="Unassembled WGS sequence"/>
</dbReference>
<dbReference type="AlphaFoldDB" id="A0AAV5V7U3"/>
<name>A0AAV5V7U3_9BILA</name>
<gene>
    <name evidence="1" type="ORF">PFISCL1PPCAC_7007</name>
</gene>
<dbReference type="EMBL" id="BTSY01000002">
    <property type="protein sequence ID" value="GMT15710.1"/>
    <property type="molecule type" value="Genomic_DNA"/>
</dbReference>
<keyword evidence="2" id="KW-1185">Reference proteome</keyword>
<proteinExistence type="predicted"/>
<protein>
    <submittedName>
        <fullName evidence="1">Uncharacterized protein</fullName>
    </submittedName>
</protein>